<dbReference type="AlphaFoldDB" id="A0A072P375"/>
<name>A0A072P375_9EURO</name>
<sequence length="167" mass="18976">MPQVHPVGPRAPKDDFMRALGLSTSDPKHEGHYRAMRVRKHGQDEAIAVYNRLNSDRTSLIDEKRTDASISPPFFWHHIRQERRRQAVIETWQQAKPGTMQRTLFDMGATNGEHAPNWVTLWLLYSVFRSRDIRNNRNRRAGDGSGGAILSYPLLSLSSSIASHSGC</sequence>
<dbReference type="Proteomes" id="UP000027920">
    <property type="component" value="Unassembled WGS sequence"/>
</dbReference>
<dbReference type="EMBL" id="AMGV01000012">
    <property type="protein sequence ID" value="KEF53713.1"/>
    <property type="molecule type" value="Genomic_DNA"/>
</dbReference>
<dbReference type="RefSeq" id="XP_013256303.1">
    <property type="nucleotide sequence ID" value="XM_013400849.1"/>
</dbReference>
<organism evidence="1 2">
    <name type="scientific">Exophiala aquamarina CBS 119918</name>
    <dbReference type="NCBI Taxonomy" id="1182545"/>
    <lineage>
        <taxon>Eukaryota</taxon>
        <taxon>Fungi</taxon>
        <taxon>Dikarya</taxon>
        <taxon>Ascomycota</taxon>
        <taxon>Pezizomycotina</taxon>
        <taxon>Eurotiomycetes</taxon>
        <taxon>Chaetothyriomycetidae</taxon>
        <taxon>Chaetothyriales</taxon>
        <taxon>Herpotrichiellaceae</taxon>
        <taxon>Exophiala</taxon>
    </lineage>
</organism>
<comment type="caution">
    <text evidence="1">The sequence shown here is derived from an EMBL/GenBank/DDBJ whole genome shotgun (WGS) entry which is preliminary data.</text>
</comment>
<dbReference type="HOGENOM" id="CLU_101047_1_0_1"/>
<keyword evidence="2" id="KW-1185">Reference proteome</keyword>
<evidence type="ECO:0000313" key="2">
    <source>
        <dbReference type="Proteomes" id="UP000027920"/>
    </source>
</evidence>
<dbReference type="OrthoDB" id="4502478at2759"/>
<dbReference type="GeneID" id="25285019"/>
<dbReference type="VEuPathDB" id="FungiDB:A1O9_10114"/>
<protein>
    <submittedName>
        <fullName evidence="1">Uncharacterized protein</fullName>
    </submittedName>
</protein>
<reference evidence="1 2" key="1">
    <citation type="submission" date="2013-03" db="EMBL/GenBank/DDBJ databases">
        <title>The Genome Sequence of Exophiala aquamarina CBS 119918.</title>
        <authorList>
            <consortium name="The Broad Institute Genomics Platform"/>
            <person name="Cuomo C."/>
            <person name="de Hoog S."/>
            <person name="Gorbushina A."/>
            <person name="Walker B."/>
            <person name="Young S.K."/>
            <person name="Zeng Q."/>
            <person name="Gargeya S."/>
            <person name="Fitzgerald M."/>
            <person name="Haas B."/>
            <person name="Abouelleil A."/>
            <person name="Allen A.W."/>
            <person name="Alvarado L."/>
            <person name="Arachchi H.M."/>
            <person name="Berlin A.M."/>
            <person name="Chapman S.B."/>
            <person name="Gainer-Dewar J."/>
            <person name="Goldberg J."/>
            <person name="Griggs A."/>
            <person name="Gujja S."/>
            <person name="Hansen M."/>
            <person name="Howarth C."/>
            <person name="Imamovic A."/>
            <person name="Ireland A."/>
            <person name="Larimer J."/>
            <person name="McCowan C."/>
            <person name="Murphy C."/>
            <person name="Pearson M."/>
            <person name="Poon T.W."/>
            <person name="Priest M."/>
            <person name="Roberts A."/>
            <person name="Saif S."/>
            <person name="Shea T."/>
            <person name="Sisk P."/>
            <person name="Sykes S."/>
            <person name="Wortman J."/>
            <person name="Nusbaum C."/>
            <person name="Birren B."/>
        </authorList>
    </citation>
    <scope>NUCLEOTIDE SEQUENCE [LARGE SCALE GENOMIC DNA]</scope>
    <source>
        <strain evidence="1 2">CBS 119918</strain>
    </source>
</reference>
<evidence type="ECO:0000313" key="1">
    <source>
        <dbReference type="EMBL" id="KEF53713.1"/>
    </source>
</evidence>
<gene>
    <name evidence="1" type="ORF">A1O9_10114</name>
</gene>
<accession>A0A072P375</accession>
<proteinExistence type="predicted"/>